<accession>A0A2Y9B8N6</accession>
<dbReference type="RefSeq" id="WP_109729415.1">
    <property type="nucleotide sequence ID" value="NZ_BAAACK010000007.1"/>
</dbReference>
<dbReference type="EMBL" id="QGDL01000001">
    <property type="protein sequence ID" value="PWJ32047.1"/>
    <property type="molecule type" value="Genomic_DNA"/>
</dbReference>
<evidence type="ECO:0000313" key="3">
    <source>
        <dbReference type="Proteomes" id="UP000245845"/>
    </source>
</evidence>
<gene>
    <name evidence="2" type="ORF">A8806_101335</name>
</gene>
<dbReference type="PIRSF" id="PIRSF010606">
    <property type="entry name" value="Spore_coat_CotJB"/>
    <property type="match status" value="1"/>
</dbReference>
<keyword evidence="2" id="KW-0946">Virion</keyword>
<evidence type="ECO:0000313" key="2">
    <source>
        <dbReference type="EMBL" id="PWJ32047.1"/>
    </source>
</evidence>
<comment type="caution">
    <text evidence="2">The sequence shown here is derived from an EMBL/GenBank/DDBJ whole genome shotgun (WGS) entry which is preliminary data.</text>
</comment>
<dbReference type="Proteomes" id="UP000245845">
    <property type="component" value="Unassembled WGS sequence"/>
</dbReference>
<organism evidence="2 3">
    <name type="scientific">Faecalicatena orotica</name>
    <dbReference type="NCBI Taxonomy" id="1544"/>
    <lineage>
        <taxon>Bacteria</taxon>
        <taxon>Bacillati</taxon>
        <taxon>Bacillota</taxon>
        <taxon>Clostridia</taxon>
        <taxon>Lachnospirales</taxon>
        <taxon>Lachnospiraceae</taxon>
        <taxon>Faecalicatena</taxon>
    </lineage>
</organism>
<dbReference type="Pfam" id="PF12652">
    <property type="entry name" value="CotJB"/>
    <property type="match status" value="1"/>
</dbReference>
<dbReference type="AlphaFoldDB" id="A0A2Y9B8N6"/>
<evidence type="ECO:0000259" key="1">
    <source>
        <dbReference type="Pfam" id="PF12652"/>
    </source>
</evidence>
<protein>
    <submittedName>
        <fullName evidence="2">Spore coat protein JB</fullName>
    </submittedName>
</protein>
<dbReference type="OrthoDB" id="9804099at2"/>
<dbReference type="InterPro" id="IPR024207">
    <property type="entry name" value="CotJB_dom"/>
</dbReference>
<sequence length="89" mass="10446">MSERPCKKDLLNKINVVSFAVDDVKLFLDTHPCDEDALAFFREYSRMRNEALKEYAAYYGPLTIDTTVYSCADRWDWVNEPWPWQEGGC</sequence>
<feature type="domain" description="Protein CotJB" evidence="1">
    <location>
        <begin position="9"/>
        <end position="85"/>
    </location>
</feature>
<proteinExistence type="predicted"/>
<dbReference type="InterPro" id="IPR016571">
    <property type="entry name" value="Spore_coat_assembly_CotJB"/>
</dbReference>
<keyword evidence="3" id="KW-1185">Reference proteome</keyword>
<keyword evidence="2" id="KW-0167">Capsid protein</keyword>
<reference evidence="2 3" key="1">
    <citation type="submission" date="2018-05" db="EMBL/GenBank/DDBJ databases">
        <title>The Hungate 1000. A catalogue of reference genomes from the rumen microbiome.</title>
        <authorList>
            <person name="Kelly W."/>
        </authorList>
    </citation>
    <scope>NUCLEOTIDE SEQUENCE [LARGE SCALE GENOMIC DNA]</scope>
    <source>
        <strain evidence="2 3">NLAE-zl-C242</strain>
    </source>
</reference>
<name>A0A2Y9B8N6_9FIRM</name>